<organism evidence="4 5">
    <name type="scientific">Dermatophagoides farinae</name>
    <name type="common">American house dust mite</name>
    <dbReference type="NCBI Taxonomy" id="6954"/>
    <lineage>
        <taxon>Eukaryota</taxon>
        <taxon>Metazoa</taxon>
        <taxon>Ecdysozoa</taxon>
        <taxon>Arthropoda</taxon>
        <taxon>Chelicerata</taxon>
        <taxon>Arachnida</taxon>
        <taxon>Acari</taxon>
        <taxon>Acariformes</taxon>
        <taxon>Sarcoptiformes</taxon>
        <taxon>Astigmata</taxon>
        <taxon>Psoroptidia</taxon>
        <taxon>Analgoidea</taxon>
        <taxon>Pyroglyphidae</taxon>
        <taxon>Dermatophagoidinae</taxon>
        <taxon>Dermatophagoides</taxon>
    </lineage>
</organism>
<dbReference type="SMART" id="SM01278">
    <property type="entry name" value="MAPKK1_Int"/>
    <property type="match status" value="1"/>
</dbReference>
<evidence type="ECO:0000256" key="2">
    <source>
        <dbReference type="SAM" id="MobiDB-lite"/>
    </source>
</evidence>
<evidence type="ECO:0000256" key="1">
    <source>
        <dbReference type="ARBA" id="ARBA00005356"/>
    </source>
</evidence>
<dbReference type="PANTHER" id="PTHR13378">
    <property type="entry name" value="REGULATOR COMPLEX PROTEIN LAMTOR3"/>
    <property type="match status" value="1"/>
</dbReference>
<keyword evidence="3" id="KW-0808">Transferase</keyword>
<dbReference type="GO" id="GO:0016301">
    <property type="term" value="F:kinase activity"/>
    <property type="evidence" value="ECO:0007669"/>
    <property type="project" value="UniProtKB-KW"/>
</dbReference>
<dbReference type="Proteomes" id="UP000828236">
    <property type="component" value="Unassembled WGS sequence"/>
</dbReference>
<feature type="compositionally biased region" description="Polar residues" evidence="2">
    <location>
        <begin position="8"/>
        <end position="27"/>
    </location>
</feature>
<sequence length="151" mass="16942">MPGKSTIPDRSTTVPKTTGSSSCSTNAPPLLDELDRELRTLLKQFDGIAAFICDREGAFLIKVINDSKPDGIFQQSMLHQKLINSSENIHKMNLDAPSKILLEYDRYQIMQFFSNKFIVAFVASNQCPTGTLFALEPDSLAIFQILRDHFD</sequence>
<proteinExistence type="inferred from homology"/>
<dbReference type="GO" id="GO:0071230">
    <property type="term" value="P:cellular response to amino acid stimulus"/>
    <property type="evidence" value="ECO:0007669"/>
    <property type="project" value="TreeGrafter"/>
</dbReference>
<dbReference type="GO" id="GO:0071986">
    <property type="term" value="C:Ragulator complex"/>
    <property type="evidence" value="ECO:0007669"/>
    <property type="project" value="TreeGrafter"/>
</dbReference>
<reference evidence="3" key="2">
    <citation type="submission" date="2020-06" db="EMBL/GenBank/DDBJ databases">
        <authorList>
            <person name="Ji K."/>
            <person name="Li J."/>
        </authorList>
    </citation>
    <scope>NUCLEOTIDE SEQUENCE</scope>
    <source>
        <strain evidence="3">JKM2019</strain>
        <tissue evidence="3">Whole body</tissue>
    </source>
</reference>
<dbReference type="InterPro" id="IPR015019">
    <property type="entry name" value="LAMTOR3"/>
</dbReference>
<evidence type="ECO:0000313" key="3">
    <source>
        <dbReference type="EMBL" id="KAH7645508.1"/>
    </source>
</evidence>
<reference evidence="4" key="4">
    <citation type="journal article" date="2022" name="Res Sq">
        <title>Comparative Genomics Reveals Insights into the Divergent Evolution of Astigmatic Mites and Household Pest Adaptations.</title>
        <authorList>
            <person name="Xiong Q."/>
            <person name="Wan A.T.-Y."/>
            <person name="Liu X.-Y."/>
            <person name="Fung C.S.-H."/>
            <person name="Xiao X."/>
            <person name="Malainual N."/>
            <person name="Hou J."/>
            <person name="Wang L."/>
            <person name="Wang M."/>
            <person name="Yang K."/>
            <person name="Cui Y."/>
            <person name="Leung E."/>
            <person name="Nong W."/>
            <person name="Shin S.-K."/>
            <person name="Au S."/>
            <person name="Jeong K.Y."/>
            <person name="Chew F.T."/>
            <person name="Hui J."/>
            <person name="Leung T.F."/>
            <person name="Tungtrongchitr A."/>
            <person name="Zhong N."/>
            <person name="Liu Z."/>
            <person name="Tsui S."/>
        </authorList>
    </citation>
    <scope>NUCLEOTIDE SEQUENCE</scope>
    <source>
        <strain evidence="4">Derf</strain>
        <tissue evidence="4">Whole organism</tissue>
    </source>
</reference>
<evidence type="ECO:0000313" key="4">
    <source>
        <dbReference type="EMBL" id="KAH9497630.1"/>
    </source>
</evidence>
<comment type="similarity">
    <text evidence="1">Belongs to the LAMTOR3 family.</text>
</comment>
<dbReference type="EMBL" id="SDOV01000001">
    <property type="protein sequence ID" value="KAH7645508.1"/>
    <property type="molecule type" value="Genomic_DNA"/>
</dbReference>
<accession>A0A922HPW0</accession>
<dbReference type="SUPFAM" id="SSF103196">
    <property type="entry name" value="Roadblock/LC7 domain"/>
    <property type="match status" value="1"/>
</dbReference>
<evidence type="ECO:0000313" key="5">
    <source>
        <dbReference type="Proteomes" id="UP000790347"/>
    </source>
</evidence>
<dbReference type="PANTHER" id="PTHR13378:SF1">
    <property type="entry name" value="RAGULATOR COMPLEX PROTEIN LAMTOR3"/>
    <property type="match status" value="1"/>
</dbReference>
<keyword evidence="5" id="KW-1185">Reference proteome</keyword>
<dbReference type="GO" id="GO:0032008">
    <property type="term" value="P:positive regulation of TOR signaling"/>
    <property type="evidence" value="ECO:0007669"/>
    <property type="project" value="TreeGrafter"/>
</dbReference>
<reference evidence="4" key="1">
    <citation type="submission" date="2013-05" db="EMBL/GenBank/DDBJ databases">
        <authorList>
            <person name="Yim A.K.Y."/>
            <person name="Chan T.F."/>
            <person name="Ji K.M."/>
            <person name="Liu X.Y."/>
            <person name="Zhou J.W."/>
            <person name="Li R.Q."/>
            <person name="Yang K.Y."/>
            <person name="Li J."/>
            <person name="Li M."/>
            <person name="Law P.T.W."/>
            <person name="Wu Y.L."/>
            <person name="Cai Z.L."/>
            <person name="Qin H."/>
            <person name="Bao Y."/>
            <person name="Leung R.K.K."/>
            <person name="Ng P.K.S."/>
            <person name="Zou J."/>
            <person name="Zhong X.J."/>
            <person name="Ran P.X."/>
            <person name="Zhong N.S."/>
            <person name="Liu Z.G."/>
            <person name="Tsui S.K.W."/>
        </authorList>
    </citation>
    <scope>NUCLEOTIDE SEQUENCE</scope>
    <source>
        <strain evidence="4">Derf</strain>
        <tissue evidence="4">Whole organism</tissue>
    </source>
</reference>
<dbReference type="Pfam" id="PF08923">
    <property type="entry name" value="MAPKK1_Int"/>
    <property type="match status" value="1"/>
</dbReference>
<dbReference type="AlphaFoldDB" id="A0A922HPW0"/>
<feature type="region of interest" description="Disordered" evidence="2">
    <location>
        <begin position="1"/>
        <end position="28"/>
    </location>
</feature>
<keyword evidence="3" id="KW-0418">Kinase</keyword>
<protein>
    <submittedName>
        <fullName evidence="3">Mitogen-activated protein kinase kinase 1 interacting-like protein</fullName>
    </submittedName>
    <submittedName>
        <fullName evidence="4">Ragulator complex protein lamtor3</fullName>
    </submittedName>
</protein>
<dbReference type="OrthoDB" id="343907at2759"/>
<name>A0A922HPW0_DERFA</name>
<gene>
    <name evidence="4" type="primary">LAMTOR3</name>
    <name evidence="4" type="ORF">DERF_013604</name>
    <name evidence="3" type="ORF">HUG17_1046</name>
</gene>
<dbReference type="Proteomes" id="UP000790347">
    <property type="component" value="Unassembled WGS sequence"/>
</dbReference>
<reference evidence="3" key="3">
    <citation type="journal article" date="2021" name="World Allergy Organ. J.">
        <title>Chromosome-level assembly of Dermatophagoides farinae genome and transcriptome reveals two novel allergens Der f 37 and Der f 39.</title>
        <authorList>
            <person name="Chen J."/>
            <person name="Cai Z."/>
            <person name="Fan D."/>
            <person name="Hu J."/>
            <person name="Hou Y."/>
            <person name="He Y."/>
            <person name="Zhang Z."/>
            <person name="Zhao Z."/>
            <person name="Gao P."/>
            <person name="Hu W."/>
            <person name="Sun J."/>
            <person name="Li J."/>
            <person name="Ji K."/>
        </authorList>
    </citation>
    <scope>NUCLEOTIDE SEQUENCE</scope>
    <source>
        <strain evidence="3">JKM2019</strain>
    </source>
</reference>
<dbReference type="Gene3D" id="3.30.450.30">
    <property type="entry name" value="Dynein light chain 2a, cytoplasmic"/>
    <property type="match status" value="1"/>
</dbReference>
<comment type="caution">
    <text evidence="4">The sequence shown here is derived from an EMBL/GenBank/DDBJ whole genome shotgun (WGS) entry which is preliminary data.</text>
</comment>
<dbReference type="EMBL" id="ASGP02000007">
    <property type="protein sequence ID" value="KAH9497630.1"/>
    <property type="molecule type" value="Genomic_DNA"/>
</dbReference>